<reference evidence="2 3" key="1">
    <citation type="journal article" date="2010" name="Stand. Genomic Sci.">
        <title>Complete genome sequence of Arcobacter nitrofigilis type strain (CI).</title>
        <authorList>
            <person name="Pati A."/>
            <person name="Gronow S."/>
            <person name="Lapidus A."/>
            <person name="Copeland A."/>
            <person name="Glavina Del Rio T."/>
            <person name="Nolan M."/>
            <person name="Lucas S."/>
            <person name="Tice H."/>
            <person name="Cheng J.F."/>
            <person name="Han C."/>
            <person name="Chertkov O."/>
            <person name="Bruce D."/>
            <person name="Tapia R."/>
            <person name="Goodwin L."/>
            <person name="Pitluck S."/>
            <person name="Liolios K."/>
            <person name="Ivanova N."/>
            <person name="Mavromatis K."/>
            <person name="Chen A."/>
            <person name="Palaniappan K."/>
            <person name="Land M."/>
            <person name="Hauser L."/>
            <person name="Chang Y.J."/>
            <person name="Jeffries C.D."/>
            <person name="Detter J.C."/>
            <person name="Rohde M."/>
            <person name="Goker M."/>
            <person name="Bristow J."/>
            <person name="Eisen J.A."/>
            <person name="Markowitz V."/>
            <person name="Hugenholtz P."/>
            <person name="Klenk H.P."/>
            <person name="Kyrpides N.C."/>
        </authorList>
    </citation>
    <scope>NUCLEOTIDE SEQUENCE [LARGE SCALE GENOMIC DNA]</scope>
    <source>
        <strain evidence="3">ATCC 33309 / DSM 7299 / CCUG 15893 / LMG 7604 / NCTC 12251 / CI</strain>
    </source>
</reference>
<evidence type="ECO:0000313" key="2">
    <source>
        <dbReference type="EMBL" id="ADG93927.1"/>
    </source>
</evidence>
<dbReference type="RefSeq" id="WP_013136072.1">
    <property type="nucleotide sequence ID" value="NC_014166.1"/>
</dbReference>
<dbReference type="CDD" id="cd00077">
    <property type="entry name" value="HDc"/>
    <property type="match status" value="1"/>
</dbReference>
<feature type="domain" description="HD-GYP" evidence="1">
    <location>
        <begin position="126"/>
        <end position="321"/>
    </location>
</feature>
<dbReference type="PANTHER" id="PTHR43155">
    <property type="entry name" value="CYCLIC DI-GMP PHOSPHODIESTERASE PA4108-RELATED"/>
    <property type="match status" value="1"/>
</dbReference>
<dbReference type="SMART" id="SM00471">
    <property type="entry name" value="HDc"/>
    <property type="match status" value="1"/>
</dbReference>
<dbReference type="STRING" id="572480.Arnit_2276"/>
<dbReference type="SUPFAM" id="SSF109604">
    <property type="entry name" value="HD-domain/PDEase-like"/>
    <property type="match status" value="1"/>
</dbReference>
<dbReference type="InterPro" id="IPR003607">
    <property type="entry name" value="HD/PDEase_dom"/>
</dbReference>
<protein>
    <submittedName>
        <fullName evidence="2">Metal dependent phosphohydrolase</fullName>
    </submittedName>
</protein>
<evidence type="ECO:0000313" key="3">
    <source>
        <dbReference type="Proteomes" id="UP000000939"/>
    </source>
</evidence>
<dbReference type="Gene3D" id="1.10.3210.10">
    <property type="entry name" value="Hypothetical protein af1432"/>
    <property type="match status" value="1"/>
</dbReference>
<dbReference type="Pfam" id="PF13487">
    <property type="entry name" value="HD_5"/>
    <property type="match status" value="1"/>
</dbReference>
<gene>
    <name evidence="2" type="ordered locus">Arnit_2276</name>
</gene>
<dbReference type="KEGG" id="ant:Arnit_2276"/>
<dbReference type="HOGENOM" id="CLU_000445_92_1_7"/>
<dbReference type="PROSITE" id="PS51832">
    <property type="entry name" value="HD_GYP"/>
    <property type="match status" value="1"/>
</dbReference>
<name>D5V0W5_ARCNC</name>
<organism evidence="2 3">
    <name type="scientific">Arcobacter nitrofigilis (strain ATCC 33309 / DSM 7299 / CCUG 15893 / LMG 7604 / NCTC 12251 / CI)</name>
    <name type="common">Campylobacter nitrofigilis</name>
    <dbReference type="NCBI Taxonomy" id="572480"/>
    <lineage>
        <taxon>Bacteria</taxon>
        <taxon>Pseudomonadati</taxon>
        <taxon>Campylobacterota</taxon>
        <taxon>Epsilonproteobacteria</taxon>
        <taxon>Campylobacterales</taxon>
        <taxon>Arcobacteraceae</taxon>
        <taxon>Arcobacter</taxon>
    </lineage>
</organism>
<dbReference type="Proteomes" id="UP000000939">
    <property type="component" value="Chromosome"/>
</dbReference>
<keyword evidence="2" id="KW-0378">Hydrolase</keyword>
<dbReference type="PANTHER" id="PTHR43155:SF2">
    <property type="entry name" value="CYCLIC DI-GMP PHOSPHODIESTERASE PA4108"/>
    <property type="match status" value="1"/>
</dbReference>
<proteinExistence type="predicted"/>
<dbReference type="InterPro" id="IPR037522">
    <property type="entry name" value="HD_GYP_dom"/>
</dbReference>
<dbReference type="AlphaFoldDB" id="D5V0W5"/>
<evidence type="ECO:0000259" key="1">
    <source>
        <dbReference type="PROSITE" id="PS51832"/>
    </source>
</evidence>
<accession>D5V0W5</accession>
<keyword evidence="3" id="KW-1185">Reference proteome</keyword>
<dbReference type="eggNOG" id="COG2206">
    <property type="taxonomic scope" value="Bacteria"/>
</dbReference>
<sequence>MNEYIVNKERYYLINKEIINEGVEFFFDLYGKNTKEENVSLVSTKSRKLIAHDIENLSDYKYLYVHESEKKFYENYYKNFMTTKLIPKNMKNFYEEVGNTVNNIFENPTTMKNVKEVESIVNDMVSTILHNDFSVSSFITILASDYLTHTHSLNVSVYSLCLGKHMGMNKKDLENLGVSALLHDLGKTQISDKIINKEGILTEHEFNEVKKHPMYGWAMARQLGVTNKEILSGIRNHHERVDGTGYPDKQKDEHISIFAKIIAVCDVFDALTTNKSYKNSTGTFNTLVMMKKEMSKHLDGDVVNHFIGVFKEEMSKIQQNK</sequence>
<dbReference type="EMBL" id="CP001999">
    <property type="protein sequence ID" value="ADG93927.1"/>
    <property type="molecule type" value="Genomic_DNA"/>
</dbReference>
<dbReference type="OrthoDB" id="9781223at2"/>
<dbReference type="GO" id="GO:0016787">
    <property type="term" value="F:hydrolase activity"/>
    <property type="evidence" value="ECO:0007669"/>
    <property type="project" value="UniProtKB-KW"/>
</dbReference>